<evidence type="ECO:0000313" key="2">
    <source>
        <dbReference type="Proteomes" id="UP000747542"/>
    </source>
</evidence>
<dbReference type="PANTHER" id="PTHR45913:SF10">
    <property type="entry name" value="DUF4371 DOMAIN-CONTAINING PROTEIN"/>
    <property type="match status" value="1"/>
</dbReference>
<keyword evidence="2" id="KW-1185">Reference proteome</keyword>
<name>A0A8J5TJS7_HOMAM</name>
<dbReference type="PANTHER" id="PTHR45913">
    <property type="entry name" value="EPM2A-INTERACTING PROTEIN 1"/>
    <property type="match status" value="1"/>
</dbReference>
<reference evidence="1" key="1">
    <citation type="journal article" date="2021" name="Sci. Adv.">
        <title>The American lobster genome reveals insights on longevity, neural, and immune adaptations.</title>
        <authorList>
            <person name="Polinski J.M."/>
            <person name="Zimin A.V."/>
            <person name="Clark K.F."/>
            <person name="Kohn A.B."/>
            <person name="Sadowski N."/>
            <person name="Timp W."/>
            <person name="Ptitsyn A."/>
            <person name="Khanna P."/>
            <person name="Romanova D.Y."/>
            <person name="Williams P."/>
            <person name="Greenwood S.J."/>
            <person name="Moroz L.L."/>
            <person name="Walt D.R."/>
            <person name="Bodnar A.G."/>
        </authorList>
    </citation>
    <scope>NUCLEOTIDE SEQUENCE</scope>
    <source>
        <strain evidence="1">GMGI-L3</strain>
    </source>
</reference>
<dbReference type="AlphaFoldDB" id="A0A8J5TJS7"/>
<accession>A0A8J5TJS7</accession>
<protein>
    <submittedName>
        <fullName evidence="1">General transcription factor II-I repeat domain-containing protein 2A-like 2</fullName>
    </submittedName>
</protein>
<proteinExistence type="predicted"/>
<sequence length="135" mass="15679">MNSSYGDIPLYSSVRWLSCGKVLERSVECFDEIKIFLKEKGQKYPKLEDDQWAVKLMFLSDITKHLFDLNLRLQSAGQTVVVLYDTWKAFVAKLAVYLVDIETTTFLYFKRLKGWSAHHPVNITEIAVYNCTCKN</sequence>
<dbReference type="EMBL" id="JAHLQT010002534">
    <property type="protein sequence ID" value="KAG7176849.1"/>
    <property type="molecule type" value="Genomic_DNA"/>
</dbReference>
<comment type="caution">
    <text evidence="1">The sequence shown here is derived from an EMBL/GenBank/DDBJ whole genome shotgun (WGS) entry which is preliminary data.</text>
</comment>
<organism evidence="1 2">
    <name type="scientific">Homarus americanus</name>
    <name type="common">American lobster</name>
    <dbReference type="NCBI Taxonomy" id="6706"/>
    <lineage>
        <taxon>Eukaryota</taxon>
        <taxon>Metazoa</taxon>
        <taxon>Ecdysozoa</taxon>
        <taxon>Arthropoda</taxon>
        <taxon>Crustacea</taxon>
        <taxon>Multicrustacea</taxon>
        <taxon>Malacostraca</taxon>
        <taxon>Eumalacostraca</taxon>
        <taxon>Eucarida</taxon>
        <taxon>Decapoda</taxon>
        <taxon>Pleocyemata</taxon>
        <taxon>Astacidea</taxon>
        <taxon>Nephropoidea</taxon>
        <taxon>Nephropidae</taxon>
        <taxon>Homarus</taxon>
    </lineage>
</organism>
<evidence type="ECO:0000313" key="1">
    <source>
        <dbReference type="EMBL" id="KAG7176849.1"/>
    </source>
</evidence>
<dbReference type="Proteomes" id="UP000747542">
    <property type="component" value="Unassembled WGS sequence"/>
</dbReference>
<gene>
    <name evidence="1" type="ORF">Hamer_G000038</name>
</gene>